<evidence type="ECO:0000313" key="6">
    <source>
        <dbReference type="Proteomes" id="UP000683246"/>
    </source>
</evidence>
<evidence type="ECO:0000256" key="3">
    <source>
        <dbReference type="SAM" id="SignalP"/>
    </source>
</evidence>
<dbReference type="KEGG" id="vpy:HZI73_05120"/>
<sequence length="632" mass="71731">MKLNQYIRNLVVSMIVIVCFIPSTVSATETAVAVSLDNVYIAYNDEYGKPYIDENNRTMVPLRLTLEQYGAEVYWDGEAGLVSIMHGGITVHVPIGENYIYRNGKKIDNDTQAVIVNKRTYLPIRVVMEAFGCEVIWDGHNREVVIYTRDYDAGDSRYDLREEGNVTSVKNQGDLGTCWAFAALGAMESTLLTRTGEHFDFSEDNMSLGHGYNLTQDEGGDFMLALAYFARWSGPIYERDDEYGDGQSPENTKSVKHLQEAFFLPSKDKNMIKDTVKAYGGLHTSIYWDFTDDIHHSPYYNQDTYAYFYNGTKTINHDVVIVGWDDNYPKENFKIQPKENGAFICKNSFGIDFGEEGYFYMSYEDVYIGSQTMVYSGIEEPDNYDKIYQSDWLGLVGNIGFNTDTAYFSNAYTTGDNQEALAAVSFYTTGMHSKYEVYVVEDFKGKPDFSRMVAVEKGFKEFKGYYTIPLSKPITLKKNQKFAVVVKITTPGSKFPIAAEFNRDVKWIDQVDIEDGEGYMSYDGEKWDDTEDILQSNVCLKAFTKIIQDDKVEPNNPNYIESLPEEQENVDIQEFNESDNGPSDSPSPIQNSQEEQPVKTTPADETKPVSSPDIILDKDAIHHKDKKLLGLT</sequence>
<accession>A0A8J8MI90</accession>
<name>A0A8J8MI90_9FIRM</name>
<dbReference type="InterPro" id="IPR013128">
    <property type="entry name" value="Peptidase_C1A"/>
</dbReference>
<dbReference type="Pfam" id="PF18560">
    <property type="entry name" value="Lectin_like"/>
    <property type="match status" value="1"/>
</dbReference>
<evidence type="ECO:0000256" key="1">
    <source>
        <dbReference type="ARBA" id="ARBA00008455"/>
    </source>
</evidence>
<dbReference type="Proteomes" id="UP000683246">
    <property type="component" value="Chromosome"/>
</dbReference>
<dbReference type="Pfam" id="PF00112">
    <property type="entry name" value="Peptidase_C1"/>
    <property type="match status" value="1"/>
</dbReference>
<feature type="signal peptide" evidence="3">
    <location>
        <begin position="1"/>
        <end position="27"/>
    </location>
</feature>
<dbReference type="InterPro" id="IPR012854">
    <property type="entry name" value="Cu_amine_oxidase-like_N"/>
</dbReference>
<evidence type="ECO:0000256" key="2">
    <source>
        <dbReference type="SAM" id="MobiDB-lite"/>
    </source>
</evidence>
<evidence type="ECO:0000313" key="5">
    <source>
        <dbReference type="EMBL" id="QUI21713.1"/>
    </source>
</evidence>
<evidence type="ECO:0000259" key="4">
    <source>
        <dbReference type="SMART" id="SM00645"/>
    </source>
</evidence>
<dbReference type="InterPro" id="IPR036582">
    <property type="entry name" value="Mao_N_sf"/>
</dbReference>
<feature type="chain" id="PRO_5035195498" description="Peptidase C1A papain C-terminal domain-containing protein" evidence="3">
    <location>
        <begin position="28"/>
        <end position="632"/>
    </location>
</feature>
<feature type="region of interest" description="Disordered" evidence="2">
    <location>
        <begin position="575"/>
        <end position="618"/>
    </location>
</feature>
<dbReference type="GO" id="GO:0008234">
    <property type="term" value="F:cysteine-type peptidase activity"/>
    <property type="evidence" value="ECO:0007669"/>
    <property type="project" value="InterPro"/>
</dbReference>
<keyword evidence="3" id="KW-0732">Signal</keyword>
<proteinExistence type="inferred from homology"/>
<dbReference type="SUPFAM" id="SSF55383">
    <property type="entry name" value="Copper amine oxidase, domain N"/>
    <property type="match status" value="1"/>
</dbReference>
<dbReference type="SMART" id="SM00645">
    <property type="entry name" value="Pept_C1"/>
    <property type="match status" value="1"/>
</dbReference>
<dbReference type="InterPro" id="IPR038765">
    <property type="entry name" value="Papain-like_cys_pep_sf"/>
</dbReference>
<gene>
    <name evidence="5" type="ORF">HZI73_05120</name>
</gene>
<dbReference type="PROSITE" id="PS00139">
    <property type="entry name" value="THIOL_PROTEASE_CYS"/>
    <property type="match status" value="1"/>
</dbReference>
<dbReference type="EMBL" id="CP058649">
    <property type="protein sequence ID" value="QUI21713.1"/>
    <property type="molecule type" value="Genomic_DNA"/>
</dbReference>
<dbReference type="InterPro" id="IPR000169">
    <property type="entry name" value="Pept_cys_AS"/>
</dbReference>
<dbReference type="GO" id="GO:0006508">
    <property type="term" value="P:proteolysis"/>
    <property type="evidence" value="ECO:0007669"/>
    <property type="project" value="InterPro"/>
</dbReference>
<dbReference type="Pfam" id="PF07833">
    <property type="entry name" value="Cu_amine_oxidN1"/>
    <property type="match status" value="1"/>
</dbReference>
<dbReference type="Gene3D" id="3.90.70.10">
    <property type="entry name" value="Cysteine proteinases"/>
    <property type="match status" value="1"/>
</dbReference>
<dbReference type="SUPFAM" id="SSF54001">
    <property type="entry name" value="Cysteine proteinases"/>
    <property type="match status" value="1"/>
</dbReference>
<feature type="domain" description="Peptidase C1A papain C-terminal" evidence="4">
    <location>
        <begin position="154"/>
        <end position="378"/>
    </location>
</feature>
<keyword evidence="6" id="KW-1185">Reference proteome</keyword>
<dbReference type="CDD" id="cd02619">
    <property type="entry name" value="Peptidase_C1"/>
    <property type="match status" value="1"/>
</dbReference>
<dbReference type="AlphaFoldDB" id="A0A8J8MI90"/>
<dbReference type="InterPro" id="IPR000668">
    <property type="entry name" value="Peptidase_C1A_C"/>
</dbReference>
<feature type="compositionally biased region" description="Polar residues" evidence="2">
    <location>
        <begin position="578"/>
        <end position="599"/>
    </location>
</feature>
<dbReference type="PANTHER" id="PTHR12411">
    <property type="entry name" value="CYSTEINE PROTEASE FAMILY C1-RELATED"/>
    <property type="match status" value="1"/>
</dbReference>
<organism evidence="5 6">
    <name type="scientific">Vallitalea pronyensis</name>
    <dbReference type="NCBI Taxonomy" id="1348613"/>
    <lineage>
        <taxon>Bacteria</taxon>
        <taxon>Bacillati</taxon>
        <taxon>Bacillota</taxon>
        <taxon>Clostridia</taxon>
        <taxon>Lachnospirales</taxon>
        <taxon>Vallitaleaceae</taxon>
        <taxon>Vallitalea</taxon>
    </lineage>
</organism>
<dbReference type="InterPro" id="IPR040528">
    <property type="entry name" value="Lectin-like"/>
</dbReference>
<reference evidence="5" key="1">
    <citation type="submission" date="2020-07" db="EMBL/GenBank/DDBJ databases">
        <title>Vallitalea pronyensis genome.</title>
        <authorList>
            <person name="Postec A."/>
        </authorList>
    </citation>
    <scope>NUCLEOTIDE SEQUENCE</scope>
    <source>
        <strain evidence="5">FatNI3</strain>
    </source>
</reference>
<protein>
    <recommendedName>
        <fullName evidence="4">Peptidase C1A papain C-terminal domain-containing protein</fullName>
    </recommendedName>
</protein>
<dbReference type="RefSeq" id="WP_212697184.1">
    <property type="nucleotide sequence ID" value="NZ_CP058649.1"/>
</dbReference>
<comment type="similarity">
    <text evidence="1">Belongs to the peptidase C1 family.</text>
</comment>
<dbReference type="Gene3D" id="3.30.457.10">
    <property type="entry name" value="Copper amine oxidase-like, N-terminal domain"/>
    <property type="match status" value="1"/>
</dbReference>